<dbReference type="PANTHER" id="PTHR34413">
    <property type="entry name" value="PROPHAGE TAIL FIBER ASSEMBLY PROTEIN HOMOLOG TFAE-RELATED-RELATED"/>
    <property type="match status" value="1"/>
</dbReference>
<gene>
    <name evidence="1" type="ORF">KOSB73_10005</name>
</gene>
<dbReference type="RefSeq" id="WP_064360382.1">
    <property type="nucleotide sequence ID" value="NZ_CABHHR010000022.1"/>
</dbReference>
<evidence type="ECO:0000313" key="2">
    <source>
        <dbReference type="Proteomes" id="UP000220639"/>
    </source>
</evidence>
<dbReference type="Pfam" id="PF02413">
    <property type="entry name" value="Caudo_TAP"/>
    <property type="match status" value="1"/>
</dbReference>
<dbReference type="InterPro" id="IPR051220">
    <property type="entry name" value="TFA_Chaperone"/>
</dbReference>
<dbReference type="PANTHER" id="PTHR34413:SF2">
    <property type="entry name" value="PROPHAGE TAIL FIBER ASSEMBLY PROTEIN HOMOLOG TFAE-RELATED"/>
    <property type="match status" value="1"/>
</dbReference>
<organism evidence="1 2">
    <name type="scientific">Klebsiella grimontii</name>
    <dbReference type="NCBI Taxonomy" id="2058152"/>
    <lineage>
        <taxon>Bacteria</taxon>
        <taxon>Pseudomonadati</taxon>
        <taxon>Pseudomonadota</taxon>
        <taxon>Gammaproteobacteria</taxon>
        <taxon>Enterobacterales</taxon>
        <taxon>Enterobacteriaceae</taxon>
        <taxon>Klebsiella/Raoultella group</taxon>
        <taxon>Klebsiella</taxon>
    </lineage>
</organism>
<sequence length="291" mass="32728">MSFEFSQNPQAIWLYQYDADGVYNGSVFMTIPAGTGLPVNTTHIPCEPGKGQTGIFKNSEWEYVDDIRGTRYWNIHGTGFVISALSESLPEWAVTIEPPVADAGYVLLFTDGQWTQVEDKTGQLYYESNGTKHVVSDAWFILPEGCTFVAPPEDKPTFVTRWNGTEWIYLKDLRGQLAWNTETRETITILEVGPVPDGYTLKMPGQFDEWDGSAWVKNTEAERVYLAAQADRQKVKLLSAASEQISLLNYAVSSGQATDDEATQLVHWEEYRLALSRVDTSAHDIVWPEKP</sequence>
<name>A0A285AUT9_9ENTR</name>
<accession>A0A285AUT9</accession>
<protein>
    <recommendedName>
        <fullName evidence="3">Tail fiber assembly protein</fullName>
    </recommendedName>
</protein>
<dbReference type="InterPro" id="IPR003458">
    <property type="entry name" value="Phage_T4_Gp38_tail_assem"/>
</dbReference>
<proteinExistence type="predicted"/>
<evidence type="ECO:0000313" key="1">
    <source>
        <dbReference type="EMBL" id="SNU32383.1"/>
    </source>
</evidence>
<dbReference type="Proteomes" id="UP000220639">
    <property type="component" value="Unassembled WGS sequence"/>
</dbReference>
<dbReference type="AlphaFoldDB" id="A0A285AUT9"/>
<dbReference type="EMBL" id="FZTC01000001">
    <property type="protein sequence ID" value="SNU32383.1"/>
    <property type="molecule type" value="Genomic_DNA"/>
</dbReference>
<evidence type="ECO:0008006" key="3">
    <source>
        <dbReference type="Google" id="ProtNLM"/>
    </source>
</evidence>
<reference evidence="2" key="1">
    <citation type="submission" date="2017-08" db="EMBL/GenBank/DDBJ databases">
        <authorList>
            <person name="Brisse S."/>
        </authorList>
    </citation>
    <scope>NUCLEOTIDE SEQUENCE [LARGE SCALE GENOMIC DNA]</scope>
    <source>
        <strain evidence="2">06D021</strain>
    </source>
</reference>